<sequence>MRLITPIYFASKTYSTDEAGDQVIEEKLRKVLSNKKSVGTNEFYQAHTAGMKPEFKIEVRKFDYKGEDKVIVDNVSYKIIRTYDNQSGFLELTLEGDVHVGS</sequence>
<dbReference type="NCBIfam" id="TIGR01563">
    <property type="entry name" value="gp16_SPP1"/>
    <property type="match status" value="1"/>
</dbReference>
<dbReference type="eggNOG" id="COG5614">
    <property type="taxonomic scope" value="Bacteria"/>
</dbReference>
<dbReference type="AlphaFoldDB" id="F2JNC8"/>
<keyword evidence="2" id="KW-1185">Reference proteome</keyword>
<dbReference type="EMBL" id="CP002582">
    <property type="protein sequence ID" value="ADZ83582.1"/>
    <property type="molecule type" value="Genomic_DNA"/>
</dbReference>
<protein>
    <submittedName>
        <fullName evidence="1">Prophage pi2 protein</fullName>
    </submittedName>
</protein>
<gene>
    <name evidence="1" type="ordered locus">Clole_1861</name>
</gene>
<accession>F2JNC8</accession>
<organism evidence="1 2">
    <name type="scientific">Cellulosilyticum lentocellum (strain ATCC 49066 / DSM 5427 / NCIMB 11756 / RHM5)</name>
    <name type="common">Clostridium lentocellum</name>
    <dbReference type="NCBI Taxonomy" id="642492"/>
    <lineage>
        <taxon>Bacteria</taxon>
        <taxon>Bacillati</taxon>
        <taxon>Bacillota</taxon>
        <taxon>Clostridia</taxon>
        <taxon>Lachnospirales</taxon>
        <taxon>Cellulosilyticaceae</taxon>
        <taxon>Cellulosilyticum</taxon>
    </lineage>
</organism>
<dbReference type="HOGENOM" id="CLU_172375_0_0_9"/>
<dbReference type="KEGG" id="cle:Clole_1861"/>
<dbReference type="STRING" id="642492.Clole_1861"/>
<evidence type="ECO:0000313" key="1">
    <source>
        <dbReference type="EMBL" id="ADZ83582.1"/>
    </source>
</evidence>
<reference evidence="1 2" key="1">
    <citation type="journal article" date="2011" name="J. Bacteriol.">
        <title>Complete genome sequence of the cellulose-degrading bacterium Cellulosilyticum lentocellum.</title>
        <authorList>
            <consortium name="US DOE Joint Genome Institute"/>
            <person name="Miller D.A."/>
            <person name="Suen G."/>
            <person name="Bruce D."/>
            <person name="Copeland A."/>
            <person name="Cheng J.F."/>
            <person name="Detter C."/>
            <person name="Goodwin L.A."/>
            <person name="Han C.S."/>
            <person name="Hauser L.J."/>
            <person name="Land M.L."/>
            <person name="Lapidus A."/>
            <person name="Lucas S."/>
            <person name="Meincke L."/>
            <person name="Pitluck S."/>
            <person name="Tapia R."/>
            <person name="Teshima H."/>
            <person name="Woyke T."/>
            <person name="Fox B.G."/>
            <person name="Angert E.R."/>
            <person name="Currie C.R."/>
        </authorList>
    </citation>
    <scope>NUCLEOTIDE SEQUENCE [LARGE SCALE GENOMIC DNA]</scope>
    <source>
        <strain evidence="2">ATCC 49066 / DSM 5427 / NCIMB 11756 / RHM5</strain>
    </source>
</reference>
<name>F2JNC8_CELLD</name>
<dbReference type="RefSeq" id="WP_013656879.1">
    <property type="nucleotide sequence ID" value="NC_015275.1"/>
</dbReference>
<dbReference type="InterPro" id="IPR008767">
    <property type="entry name" value="Phage_SPP1_head-tail_adaptor"/>
</dbReference>
<proteinExistence type="predicted"/>
<evidence type="ECO:0000313" key="2">
    <source>
        <dbReference type="Proteomes" id="UP000008467"/>
    </source>
</evidence>
<dbReference type="Proteomes" id="UP000008467">
    <property type="component" value="Chromosome"/>
</dbReference>